<protein>
    <submittedName>
        <fullName evidence="2">Glucokinase</fullName>
    </submittedName>
</protein>
<evidence type="ECO:0000313" key="3">
    <source>
        <dbReference type="Proteomes" id="UP000654345"/>
    </source>
</evidence>
<accession>A0ABQ3UFW3</accession>
<dbReference type="EMBL" id="BNJG01000001">
    <property type="protein sequence ID" value="GHO51613.1"/>
    <property type="molecule type" value="Genomic_DNA"/>
</dbReference>
<name>A0ABQ3UFW3_9CHLR</name>
<proteinExistence type="inferred from homology"/>
<organism evidence="2 3">
    <name type="scientific">Ktedonobacter robiniae</name>
    <dbReference type="NCBI Taxonomy" id="2778365"/>
    <lineage>
        <taxon>Bacteria</taxon>
        <taxon>Bacillati</taxon>
        <taxon>Chloroflexota</taxon>
        <taxon>Ktedonobacteria</taxon>
        <taxon>Ktedonobacterales</taxon>
        <taxon>Ktedonobacteraceae</taxon>
        <taxon>Ktedonobacter</taxon>
    </lineage>
</organism>
<dbReference type="RefSeq" id="WP_201368608.1">
    <property type="nucleotide sequence ID" value="NZ_BNJG01000001.1"/>
</dbReference>
<dbReference type="Proteomes" id="UP000654345">
    <property type="component" value="Unassembled WGS sequence"/>
</dbReference>
<dbReference type="SUPFAM" id="SSF53067">
    <property type="entry name" value="Actin-like ATPase domain"/>
    <property type="match status" value="1"/>
</dbReference>
<dbReference type="InterPro" id="IPR043129">
    <property type="entry name" value="ATPase_NBD"/>
</dbReference>
<gene>
    <name evidence="2" type="primary">glk_1</name>
    <name evidence="2" type="ORF">KSB_00880</name>
</gene>
<dbReference type="Pfam" id="PF00480">
    <property type="entry name" value="ROK"/>
    <property type="match status" value="1"/>
</dbReference>
<evidence type="ECO:0000313" key="2">
    <source>
        <dbReference type="EMBL" id="GHO51613.1"/>
    </source>
</evidence>
<comment type="caution">
    <text evidence="2">The sequence shown here is derived from an EMBL/GenBank/DDBJ whole genome shotgun (WGS) entry which is preliminary data.</text>
</comment>
<dbReference type="InterPro" id="IPR000600">
    <property type="entry name" value="ROK"/>
</dbReference>
<comment type="similarity">
    <text evidence="1">Belongs to the ROK (NagC/XylR) family.</text>
</comment>
<evidence type="ECO:0000256" key="1">
    <source>
        <dbReference type="ARBA" id="ARBA00006479"/>
    </source>
</evidence>
<keyword evidence="3" id="KW-1185">Reference proteome</keyword>
<reference evidence="2 3" key="1">
    <citation type="journal article" date="2021" name="Int. J. Syst. Evol. Microbiol.">
        <title>Reticulibacter mediterranei gen. nov., sp. nov., within the new family Reticulibacteraceae fam. nov., and Ktedonospora formicarum gen. nov., sp. nov., Ktedonobacter robiniae sp. nov., Dictyobacter formicarum sp. nov. and Dictyobacter arantiisoli sp. nov., belonging to the class Ktedonobacteria.</title>
        <authorList>
            <person name="Yabe S."/>
            <person name="Zheng Y."/>
            <person name="Wang C.M."/>
            <person name="Sakai Y."/>
            <person name="Abe K."/>
            <person name="Yokota A."/>
            <person name="Donadio S."/>
            <person name="Cavaletti L."/>
            <person name="Monciardini P."/>
        </authorList>
    </citation>
    <scope>NUCLEOTIDE SEQUENCE [LARGE SCALE GENOMIC DNA]</scope>
    <source>
        <strain evidence="2 3">SOSP1-30</strain>
    </source>
</reference>
<dbReference type="PANTHER" id="PTHR18964">
    <property type="entry name" value="ROK (REPRESSOR, ORF, KINASE) FAMILY"/>
    <property type="match status" value="1"/>
</dbReference>
<dbReference type="PANTHER" id="PTHR18964:SF149">
    <property type="entry name" value="BIFUNCTIONAL UDP-N-ACETYLGLUCOSAMINE 2-EPIMERASE_N-ACETYLMANNOSAMINE KINASE"/>
    <property type="match status" value="1"/>
</dbReference>
<dbReference type="Gene3D" id="3.30.420.40">
    <property type="match status" value="2"/>
</dbReference>
<sequence>MNHTSQNVTTQDFVLAIDFGGTKIAIATADSEGQILEQARLETRAVLGAQQILERTLMNAQALIAQTMMVRGGQCVSVGVATPGVVREKEILLSPNIPGWEQVALCETMRMGLKIPVVAVENDVKAAALAEVHWGALQGANPALFLSLGTGVAAAIVVDGRVLSGAHGAAGEIGYNLRSVSDHFGAAQGRAPLEEFVGGRFIGERASDLLGEPLSAAEAFAHPDARVQDLVQETLAELAFHIANVSILLDPARVAVGGGLMNSGALILRALASRLAFAVPFPPELVPAKFLDDASLYGAIALALRAVQHTDVRVHTGF</sequence>